<sequence length="90" mass="10079">MLKIYSNMVALWGNYEGISQGLGPLELESKKSEISELMGKVFSSIGIEDAEIVVKFGFKNGHPAYPVFWDFAYDIHSKGQRWIFVGSSSD</sequence>
<dbReference type="RefSeq" id="WP_206372267.1">
    <property type="nucleotide sequence ID" value="NZ_CAWPTM010000135.1"/>
</dbReference>
<evidence type="ECO:0000313" key="2">
    <source>
        <dbReference type="Proteomes" id="UP000779070"/>
    </source>
</evidence>
<dbReference type="Proteomes" id="UP000779070">
    <property type="component" value="Unassembled WGS sequence"/>
</dbReference>
<protein>
    <submittedName>
        <fullName evidence="1">Uncharacterized protein</fullName>
    </submittedName>
</protein>
<gene>
    <name evidence="1" type="ORF">JYA62_23795</name>
</gene>
<organism evidence="1 2">
    <name type="scientific">Vibrio neptunius</name>
    <dbReference type="NCBI Taxonomy" id="170651"/>
    <lineage>
        <taxon>Bacteria</taxon>
        <taxon>Pseudomonadati</taxon>
        <taxon>Pseudomonadota</taxon>
        <taxon>Gammaproteobacteria</taxon>
        <taxon>Vibrionales</taxon>
        <taxon>Vibrionaceae</taxon>
        <taxon>Vibrio</taxon>
    </lineage>
</organism>
<reference evidence="1 2" key="1">
    <citation type="submission" date="2021-02" db="EMBL/GenBank/DDBJ databases">
        <title>Draft Genome Sequences of 5 Vibrio neptunius Strains Isolated From of Bivalve Hatcheries.</title>
        <authorList>
            <person name="Galvis F."/>
            <person name="Barja J.L."/>
            <person name="Lemos M.L."/>
            <person name="Balado M."/>
        </authorList>
    </citation>
    <scope>NUCLEOTIDE SEQUENCE [LARGE SCALE GENOMIC DNA]</scope>
    <source>
        <strain evidence="1 2">PP-145.98</strain>
    </source>
</reference>
<keyword evidence="2" id="KW-1185">Reference proteome</keyword>
<dbReference type="EMBL" id="JAFHLB010000063">
    <property type="protein sequence ID" value="MBN3580638.1"/>
    <property type="molecule type" value="Genomic_DNA"/>
</dbReference>
<proteinExistence type="predicted"/>
<accession>A0ABS3A8F9</accession>
<name>A0ABS3A8F9_9VIBR</name>
<comment type="caution">
    <text evidence="1">The sequence shown here is derived from an EMBL/GenBank/DDBJ whole genome shotgun (WGS) entry which is preliminary data.</text>
</comment>
<evidence type="ECO:0000313" key="1">
    <source>
        <dbReference type="EMBL" id="MBN3580638.1"/>
    </source>
</evidence>